<feature type="transmembrane region" description="Helical" evidence="1">
    <location>
        <begin position="13"/>
        <end position="32"/>
    </location>
</feature>
<sequence length="181" mass="21293">MGERKEQRKYKKYITYIIHCTSPLCMIFISPMHCQALHNFPATNSTTKALDSFRCTLLQNPDYKERCDISYPIDTKKIIEKTEFLERPLTEKNGSFGAQTFCRLDVMENFIRKTDDAELFGFEEIPHLLDSRFVRFHRTHYADAKKVNSPKIERPYQTKKRITLQSYLADSNLISKRALVL</sequence>
<dbReference type="Proteomes" id="UP000035642">
    <property type="component" value="Unassembled WGS sequence"/>
</dbReference>
<evidence type="ECO:0000313" key="2">
    <source>
        <dbReference type="Proteomes" id="UP000035642"/>
    </source>
</evidence>
<reference evidence="3" key="2">
    <citation type="submission" date="2017-02" db="UniProtKB">
        <authorList>
            <consortium name="WormBaseParasite"/>
        </authorList>
    </citation>
    <scope>IDENTIFICATION</scope>
</reference>
<dbReference type="AlphaFoldDB" id="A0A0K0CTD7"/>
<reference evidence="2" key="1">
    <citation type="submission" date="2012-09" db="EMBL/GenBank/DDBJ databases">
        <authorList>
            <person name="Martin A.A."/>
        </authorList>
    </citation>
    <scope>NUCLEOTIDE SEQUENCE</scope>
</reference>
<dbReference type="STRING" id="6313.A0A0K0CTD7"/>
<keyword evidence="2" id="KW-1185">Reference proteome</keyword>
<evidence type="ECO:0000313" key="3">
    <source>
        <dbReference type="WBParaSite" id="ACAC_0000033001-mRNA-1"/>
    </source>
</evidence>
<protein>
    <submittedName>
        <fullName evidence="3">Uncharacterized protein</fullName>
    </submittedName>
</protein>
<organism evidence="2 3">
    <name type="scientific">Angiostrongylus cantonensis</name>
    <name type="common">Rat lungworm</name>
    <dbReference type="NCBI Taxonomy" id="6313"/>
    <lineage>
        <taxon>Eukaryota</taxon>
        <taxon>Metazoa</taxon>
        <taxon>Ecdysozoa</taxon>
        <taxon>Nematoda</taxon>
        <taxon>Chromadorea</taxon>
        <taxon>Rhabditida</taxon>
        <taxon>Rhabditina</taxon>
        <taxon>Rhabditomorpha</taxon>
        <taxon>Strongyloidea</taxon>
        <taxon>Metastrongylidae</taxon>
        <taxon>Angiostrongylus</taxon>
    </lineage>
</organism>
<dbReference type="WBParaSite" id="ACAC_0000033001-mRNA-1">
    <property type="protein sequence ID" value="ACAC_0000033001-mRNA-1"/>
    <property type="gene ID" value="ACAC_0000033001"/>
</dbReference>
<accession>A0A0K0CTD7</accession>
<keyword evidence="1" id="KW-1133">Transmembrane helix</keyword>
<keyword evidence="1" id="KW-0812">Transmembrane</keyword>
<name>A0A0K0CTD7_ANGCA</name>
<evidence type="ECO:0000256" key="1">
    <source>
        <dbReference type="SAM" id="Phobius"/>
    </source>
</evidence>
<keyword evidence="1" id="KW-0472">Membrane</keyword>
<proteinExistence type="predicted"/>